<reference evidence="3 4" key="1">
    <citation type="journal article" date="2018" name="IMA Fungus">
        <title>IMA Genome-F 9: Draft genome sequence of Annulohypoxylon stygium, Aspergillus mulundensis, Berkeleyomyces basicola (syn. Thielaviopsis basicola), Ceratocystis smalleyi, two Cercospora beticola strains, Coleophoma cylindrospora, Fusarium fracticaudum, Phialophora cf. hyalina, and Morchella septimelata.</title>
        <authorList>
            <person name="Wingfield B.D."/>
            <person name="Bills G.F."/>
            <person name="Dong Y."/>
            <person name="Huang W."/>
            <person name="Nel W.J."/>
            <person name="Swalarsk-Parry B.S."/>
            <person name="Vaghefi N."/>
            <person name="Wilken P.M."/>
            <person name="An Z."/>
            <person name="de Beer Z.W."/>
            <person name="De Vos L."/>
            <person name="Chen L."/>
            <person name="Duong T.A."/>
            <person name="Gao Y."/>
            <person name="Hammerbacher A."/>
            <person name="Kikkert J.R."/>
            <person name="Li Y."/>
            <person name="Li H."/>
            <person name="Li K."/>
            <person name="Li Q."/>
            <person name="Liu X."/>
            <person name="Ma X."/>
            <person name="Naidoo K."/>
            <person name="Pethybridge S.J."/>
            <person name="Sun J."/>
            <person name="Steenkamp E.T."/>
            <person name="van der Nest M.A."/>
            <person name="van Wyk S."/>
            <person name="Wingfield M.J."/>
            <person name="Xiong C."/>
            <person name="Yue Q."/>
            <person name="Zhang X."/>
        </authorList>
    </citation>
    <scope>NUCLEOTIDE SEQUENCE [LARGE SCALE GENOMIC DNA]</scope>
    <source>
        <strain evidence="3 4">BP6252</strain>
    </source>
</reference>
<protein>
    <recommendedName>
        <fullName evidence="2">Flavin reductase like domain-containing protein</fullName>
    </recommendedName>
</protein>
<evidence type="ECO:0000256" key="1">
    <source>
        <dbReference type="SAM" id="MobiDB-lite"/>
    </source>
</evidence>
<dbReference type="PANTHER" id="PTHR43812">
    <property type="entry name" value="BLR2425 PROTEIN"/>
    <property type="match status" value="1"/>
</dbReference>
<comment type="caution">
    <text evidence="3">The sequence shown here is derived from an EMBL/GenBank/DDBJ whole genome shotgun (WGS) entry which is preliminary data.</text>
</comment>
<dbReference type="OrthoDB" id="298012at2759"/>
<sequence>MVHEDIFYQPPKGEKSGLPHDPFKSFVIPRPIGWISTKSRDGQDNLAPFSQFTNVSFDPPTIMFVGHQSLYKRRSKDTVMNCIETNEFVWNMATYELKDSMNSSALESWGDEFEEGKIEKAECKLVRPPRVAKSPVSLECRVHTILRVPNESHGEAMFGPHLVGTSDIVIGRVLGIHVNGEYITSDGLFDVLKAAPVARNGYHQFTHINQVWDMAMPIMPDDNVSGGVLGGDVDYDAPKKEVEGSAPESPVEKVVLKRVRSNRTAFPN</sequence>
<dbReference type="EMBL" id="PDLM01000006">
    <property type="protein sequence ID" value="RDW75380.1"/>
    <property type="molecule type" value="Genomic_DNA"/>
</dbReference>
<feature type="region of interest" description="Disordered" evidence="1">
    <location>
        <begin position="1"/>
        <end position="20"/>
    </location>
</feature>
<dbReference type="AlphaFoldDB" id="A0A3D8RN57"/>
<keyword evidence="4" id="KW-1185">Reference proteome</keyword>
<dbReference type="Gene3D" id="2.30.110.10">
    <property type="entry name" value="Electron Transport, Fmn-binding Protein, Chain A"/>
    <property type="match status" value="1"/>
</dbReference>
<dbReference type="Pfam" id="PF01613">
    <property type="entry name" value="Flavin_Reduct"/>
    <property type="match status" value="1"/>
</dbReference>
<proteinExistence type="predicted"/>
<gene>
    <name evidence="3" type="ORF">BP6252_06522</name>
</gene>
<name>A0A3D8RN57_9HELO</name>
<dbReference type="PANTHER" id="PTHR43812:SF2">
    <property type="entry name" value="FLAVIN REDUCTASE LIKE DOMAIN-CONTAINING PROTEIN"/>
    <property type="match status" value="1"/>
</dbReference>
<dbReference type="Proteomes" id="UP000256645">
    <property type="component" value="Unassembled WGS sequence"/>
</dbReference>
<dbReference type="SMART" id="SM00903">
    <property type="entry name" value="Flavin_Reduct"/>
    <property type="match status" value="1"/>
</dbReference>
<dbReference type="SUPFAM" id="SSF50475">
    <property type="entry name" value="FMN-binding split barrel"/>
    <property type="match status" value="1"/>
</dbReference>
<feature type="region of interest" description="Disordered" evidence="1">
    <location>
        <begin position="235"/>
        <end position="254"/>
    </location>
</feature>
<dbReference type="GO" id="GO:0010181">
    <property type="term" value="F:FMN binding"/>
    <property type="evidence" value="ECO:0007669"/>
    <property type="project" value="InterPro"/>
</dbReference>
<evidence type="ECO:0000259" key="2">
    <source>
        <dbReference type="SMART" id="SM00903"/>
    </source>
</evidence>
<organism evidence="3 4">
    <name type="scientific">Coleophoma cylindrospora</name>
    <dbReference type="NCBI Taxonomy" id="1849047"/>
    <lineage>
        <taxon>Eukaryota</taxon>
        <taxon>Fungi</taxon>
        <taxon>Dikarya</taxon>
        <taxon>Ascomycota</taxon>
        <taxon>Pezizomycotina</taxon>
        <taxon>Leotiomycetes</taxon>
        <taxon>Helotiales</taxon>
        <taxon>Dermateaceae</taxon>
        <taxon>Coleophoma</taxon>
    </lineage>
</organism>
<dbReference type="InterPro" id="IPR012349">
    <property type="entry name" value="Split_barrel_FMN-bd"/>
</dbReference>
<evidence type="ECO:0000313" key="3">
    <source>
        <dbReference type="EMBL" id="RDW75380.1"/>
    </source>
</evidence>
<accession>A0A3D8RN57</accession>
<dbReference type="InterPro" id="IPR002563">
    <property type="entry name" value="Flavin_Rdtase-like_dom"/>
</dbReference>
<feature type="domain" description="Flavin reductase like" evidence="2">
    <location>
        <begin position="25"/>
        <end position="184"/>
    </location>
</feature>
<evidence type="ECO:0000313" key="4">
    <source>
        <dbReference type="Proteomes" id="UP000256645"/>
    </source>
</evidence>